<dbReference type="CDD" id="cd07814">
    <property type="entry name" value="SRPBCC_CalC_Aha1-like"/>
    <property type="match status" value="1"/>
</dbReference>
<sequence>MTTNSTRRDADRGLVIEIEQEFSAARDRVFRRWTEADALARWFAPPGYATLHAESDPRPGGRWRLDFRAESGDHQYTEHGAFREVDPFERLALTLTQLDGAGAHPETLVTVALDDIGTEQAPRTRMRFTQSGYRSLSLRNDNEQGWQGCFAALAADLASGERS</sequence>
<dbReference type="Gene3D" id="3.30.530.20">
    <property type="match status" value="1"/>
</dbReference>
<protein>
    <submittedName>
        <fullName evidence="3">SRPBCC domain-containing protein</fullName>
    </submittedName>
</protein>
<evidence type="ECO:0000313" key="4">
    <source>
        <dbReference type="Proteomes" id="UP001183388"/>
    </source>
</evidence>
<dbReference type="Pfam" id="PF08327">
    <property type="entry name" value="AHSA1"/>
    <property type="match status" value="1"/>
</dbReference>
<proteinExistence type="inferred from homology"/>
<dbReference type="Proteomes" id="UP001183388">
    <property type="component" value="Unassembled WGS sequence"/>
</dbReference>
<accession>A0ABU2LAX1</accession>
<organism evidence="3 4">
    <name type="scientific">Streptomyces boetiae</name>
    <dbReference type="NCBI Taxonomy" id="3075541"/>
    <lineage>
        <taxon>Bacteria</taxon>
        <taxon>Bacillati</taxon>
        <taxon>Actinomycetota</taxon>
        <taxon>Actinomycetes</taxon>
        <taxon>Kitasatosporales</taxon>
        <taxon>Streptomycetaceae</taxon>
        <taxon>Streptomyces</taxon>
    </lineage>
</organism>
<comment type="caution">
    <text evidence="3">The sequence shown here is derived from an EMBL/GenBank/DDBJ whole genome shotgun (WGS) entry which is preliminary data.</text>
</comment>
<dbReference type="InterPro" id="IPR013538">
    <property type="entry name" value="ASHA1/2-like_C"/>
</dbReference>
<comment type="similarity">
    <text evidence="1">Belongs to the AHA1 family.</text>
</comment>
<gene>
    <name evidence="3" type="ORF">RM780_17380</name>
</gene>
<dbReference type="InterPro" id="IPR023393">
    <property type="entry name" value="START-like_dom_sf"/>
</dbReference>
<evidence type="ECO:0000259" key="2">
    <source>
        <dbReference type="Pfam" id="PF08327"/>
    </source>
</evidence>
<keyword evidence="4" id="KW-1185">Reference proteome</keyword>
<name>A0ABU2LAX1_9ACTN</name>
<dbReference type="RefSeq" id="WP_311631660.1">
    <property type="nucleotide sequence ID" value="NZ_JAVREN010000025.1"/>
</dbReference>
<feature type="domain" description="Activator of Hsp90 ATPase homologue 1/2-like C-terminal" evidence="2">
    <location>
        <begin position="24"/>
        <end position="155"/>
    </location>
</feature>
<evidence type="ECO:0000313" key="3">
    <source>
        <dbReference type="EMBL" id="MDT0308720.1"/>
    </source>
</evidence>
<dbReference type="SUPFAM" id="SSF55961">
    <property type="entry name" value="Bet v1-like"/>
    <property type="match status" value="1"/>
</dbReference>
<reference evidence="4" key="1">
    <citation type="submission" date="2023-07" db="EMBL/GenBank/DDBJ databases">
        <title>30 novel species of actinomycetes from the DSMZ collection.</title>
        <authorList>
            <person name="Nouioui I."/>
        </authorList>
    </citation>
    <scope>NUCLEOTIDE SEQUENCE [LARGE SCALE GENOMIC DNA]</scope>
    <source>
        <strain evidence="4">DSM 44917</strain>
    </source>
</reference>
<dbReference type="EMBL" id="JAVREN010000025">
    <property type="protein sequence ID" value="MDT0308720.1"/>
    <property type="molecule type" value="Genomic_DNA"/>
</dbReference>
<evidence type="ECO:0000256" key="1">
    <source>
        <dbReference type="ARBA" id="ARBA00006817"/>
    </source>
</evidence>